<keyword evidence="1" id="KW-1133">Transmembrane helix</keyword>
<dbReference type="EMBL" id="BGPR01021261">
    <property type="protein sequence ID" value="GBN86376.1"/>
    <property type="molecule type" value="Genomic_DNA"/>
</dbReference>
<keyword evidence="1" id="KW-0812">Transmembrane</keyword>
<feature type="transmembrane region" description="Helical" evidence="1">
    <location>
        <begin position="45"/>
        <end position="62"/>
    </location>
</feature>
<name>A0A4Y2SFM0_ARAVE</name>
<reference evidence="2 3" key="1">
    <citation type="journal article" date="2019" name="Sci. Rep.">
        <title>Orb-weaving spider Araneus ventricosus genome elucidates the spidroin gene catalogue.</title>
        <authorList>
            <person name="Kono N."/>
            <person name="Nakamura H."/>
            <person name="Ohtoshi R."/>
            <person name="Moran D.A.P."/>
            <person name="Shinohara A."/>
            <person name="Yoshida Y."/>
            <person name="Fujiwara M."/>
            <person name="Mori M."/>
            <person name="Tomita M."/>
            <person name="Arakawa K."/>
        </authorList>
    </citation>
    <scope>NUCLEOTIDE SEQUENCE [LARGE SCALE GENOMIC DNA]</scope>
</reference>
<dbReference type="Proteomes" id="UP000499080">
    <property type="component" value="Unassembled WGS sequence"/>
</dbReference>
<sequence length="176" mass="20530">MPFMGNGPLHSSAVLLVYLIFNIAQIKSELPAQLINTFKSERRILYPYPFACRLVVYIAAMMKNKAEDIAEVCLILHFSSFSCLYLLNVLFHIVRMKGIYYSMIDSSQISQTLKPSNLIFSGKEEFGDYMLAKIEVYINESVRRRIPTRKRWREILNRDNEVLGWRMYCSSILIEV</sequence>
<keyword evidence="3" id="KW-1185">Reference proteome</keyword>
<dbReference type="AlphaFoldDB" id="A0A4Y2SFM0"/>
<evidence type="ECO:0000256" key="1">
    <source>
        <dbReference type="SAM" id="Phobius"/>
    </source>
</evidence>
<proteinExistence type="predicted"/>
<protein>
    <submittedName>
        <fullName evidence="2">Uncharacterized protein</fullName>
    </submittedName>
</protein>
<accession>A0A4Y2SFM0</accession>
<evidence type="ECO:0000313" key="3">
    <source>
        <dbReference type="Proteomes" id="UP000499080"/>
    </source>
</evidence>
<feature type="transmembrane region" description="Helical" evidence="1">
    <location>
        <begin position="6"/>
        <end position="24"/>
    </location>
</feature>
<organism evidence="2 3">
    <name type="scientific">Araneus ventricosus</name>
    <name type="common">Orbweaver spider</name>
    <name type="synonym">Epeira ventricosa</name>
    <dbReference type="NCBI Taxonomy" id="182803"/>
    <lineage>
        <taxon>Eukaryota</taxon>
        <taxon>Metazoa</taxon>
        <taxon>Ecdysozoa</taxon>
        <taxon>Arthropoda</taxon>
        <taxon>Chelicerata</taxon>
        <taxon>Arachnida</taxon>
        <taxon>Araneae</taxon>
        <taxon>Araneomorphae</taxon>
        <taxon>Entelegynae</taxon>
        <taxon>Araneoidea</taxon>
        <taxon>Araneidae</taxon>
        <taxon>Araneus</taxon>
    </lineage>
</organism>
<feature type="transmembrane region" description="Helical" evidence="1">
    <location>
        <begin position="74"/>
        <end position="94"/>
    </location>
</feature>
<keyword evidence="1" id="KW-0472">Membrane</keyword>
<comment type="caution">
    <text evidence="2">The sequence shown here is derived from an EMBL/GenBank/DDBJ whole genome shotgun (WGS) entry which is preliminary data.</text>
</comment>
<gene>
    <name evidence="2" type="ORF">AVEN_245714_1</name>
</gene>
<evidence type="ECO:0000313" key="2">
    <source>
        <dbReference type="EMBL" id="GBN86376.1"/>
    </source>
</evidence>